<reference evidence="1 2" key="1">
    <citation type="submission" date="2017-11" db="EMBL/GenBank/DDBJ databases">
        <title>Infants hospitalized years apart are colonized by the same room-sourced microbial strains.</title>
        <authorList>
            <person name="Brooks B."/>
            <person name="Olm M.R."/>
            <person name="Firek B.A."/>
            <person name="Baker R."/>
            <person name="Thomas B.C."/>
            <person name="Morowitz M.J."/>
            <person name="Banfield J.F."/>
        </authorList>
    </citation>
    <scope>NUCLEOTIDE SEQUENCE [LARGE SCALE GENOMIC DNA]</scope>
    <source>
        <strain evidence="1">S2_012_000_R3_87</strain>
    </source>
</reference>
<evidence type="ECO:0000313" key="1">
    <source>
        <dbReference type="EMBL" id="PZO98543.1"/>
    </source>
</evidence>
<protein>
    <submittedName>
        <fullName evidence="1">Uncharacterized protein</fullName>
    </submittedName>
</protein>
<proteinExistence type="predicted"/>
<gene>
    <name evidence="1" type="ORF">DI609_10380</name>
</gene>
<accession>A0A2W5AXU8</accession>
<dbReference type="AlphaFoldDB" id="A0A2W5AXU8"/>
<sequence length="64" mass="7193">MQTIITTLGTYTGPHMYAILKEQFPADVTFRRTNVPGQWGTIDRVVGRQHFTLGTITEVRTQAA</sequence>
<dbReference type="EMBL" id="QFNY01000278">
    <property type="protein sequence ID" value="PZO98543.1"/>
    <property type="molecule type" value="Genomic_DNA"/>
</dbReference>
<comment type="caution">
    <text evidence="1">The sequence shown here is derived from an EMBL/GenBank/DDBJ whole genome shotgun (WGS) entry which is preliminary data.</text>
</comment>
<organism evidence="1 2">
    <name type="scientific">Corynebacterium urealyticum</name>
    <dbReference type="NCBI Taxonomy" id="43771"/>
    <lineage>
        <taxon>Bacteria</taxon>
        <taxon>Bacillati</taxon>
        <taxon>Actinomycetota</taxon>
        <taxon>Actinomycetes</taxon>
        <taxon>Mycobacteriales</taxon>
        <taxon>Corynebacteriaceae</taxon>
        <taxon>Corynebacterium</taxon>
    </lineage>
</organism>
<dbReference type="Proteomes" id="UP000249451">
    <property type="component" value="Unassembled WGS sequence"/>
</dbReference>
<name>A0A2W5AXU8_9CORY</name>
<evidence type="ECO:0000313" key="2">
    <source>
        <dbReference type="Proteomes" id="UP000249451"/>
    </source>
</evidence>